<reference evidence="2" key="1">
    <citation type="journal article" date="2019" name="Int. J. Syst. Evol. Microbiol.">
        <title>The Global Catalogue of Microorganisms (GCM) 10K type strain sequencing project: providing services to taxonomists for standard genome sequencing and annotation.</title>
        <authorList>
            <consortium name="The Broad Institute Genomics Platform"/>
            <consortium name="The Broad Institute Genome Sequencing Center for Infectious Disease"/>
            <person name="Wu L."/>
            <person name="Ma J."/>
        </authorList>
    </citation>
    <scope>NUCLEOTIDE SEQUENCE [LARGE SCALE GENOMIC DNA]</scope>
    <source>
        <strain evidence="2">JCM 17304</strain>
    </source>
</reference>
<protein>
    <recommendedName>
        <fullName evidence="3">GLTT repeat-containing protein</fullName>
    </recommendedName>
</protein>
<comment type="caution">
    <text evidence="1">The sequence shown here is derived from an EMBL/GenBank/DDBJ whole genome shotgun (WGS) entry which is preliminary data.</text>
</comment>
<gene>
    <name evidence="1" type="ORF">GCM10022414_27080</name>
</gene>
<organism evidence="1 2">
    <name type="scientific">Zhongshania borealis</name>
    <dbReference type="NCBI Taxonomy" id="889488"/>
    <lineage>
        <taxon>Bacteria</taxon>
        <taxon>Pseudomonadati</taxon>
        <taxon>Pseudomonadota</taxon>
        <taxon>Gammaproteobacteria</taxon>
        <taxon>Cellvibrionales</taxon>
        <taxon>Spongiibacteraceae</taxon>
        <taxon>Zhongshania</taxon>
    </lineage>
</organism>
<dbReference type="Proteomes" id="UP001500392">
    <property type="component" value="Unassembled WGS sequence"/>
</dbReference>
<accession>A0ABP7WZI5</accession>
<keyword evidence="2" id="KW-1185">Reference proteome</keyword>
<sequence length="141" mass="13838">MKSKFKISSLVAGVVLGFAGTAQALELPLIGSAGGLGALNDLPLLGSGLGDGLLVNSGVPILSDLPIIGGLPLIDGRGIPVIRDIDGALMLASGVLTVVVANNNLHGGLPLIGSGDLGVVDMLLNGGPTLNFLGLGAVLPF</sequence>
<proteinExistence type="predicted"/>
<evidence type="ECO:0008006" key="3">
    <source>
        <dbReference type="Google" id="ProtNLM"/>
    </source>
</evidence>
<dbReference type="RefSeq" id="WP_344936916.1">
    <property type="nucleotide sequence ID" value="NZ_BAABDM010000005.1"/>
</dbReference>
<evidence type="ECO:0000313" key="1">
    <source>
        <dbReference type="EMBL" id="GAA4100216.1"/>
    </source>
</evidence>
<name>A0ABP7WZI5_9GAMM</name>
<evidence type="ECO:0000313" key="2">
    <source>
        <dbReference type="Proteomes" id="UP001500392"/>
    </source>
</evidence>
<dbReference type="EMBL" id="BAABDM010000005">
    <property type="protein sequence ID" value="GAA4100216.1"/>
    <property type="molecule type" value="Genomic_DNA"/>
</dbReference>